<feature type="compositionally biased region" description="Polar residues" evidence="1">
    <location>
        <begin position="194"/>
        <end position="204"/>
    </location>
</feature>
<gene>
    <name evidence="2" type="ORF">Q7C36_019964</name>
</gene>
<sequence>MDNRSSEDEHQSELVAPSTPSDYLEQDSTSSATESLPDNQEDVAGPSTIPTRCPQPSPGPDPTPRYGGRKRKGKKTQVMEAVEKGLDRIFHHEAASGGDYMRYERDRLEWEKETERNRMDFERCRFDFEMRRMEAEERRSRENRELIMQLFQCLRPTAFPSTTPFNYSPYPSYFAPSEVQFGPPAPSDTPVSHPKQQSHPHSLP</sequence>
<comment type="caution">
    <text evidence="2">The sequence shown here is derived from an EMBL/GenBank/DDBJ whole genome shotgun (WGS) entry which is preliminary data.</text>
</comment>
<evidence type="ECO:0000313" key="2">
    <source>
        <dbReference type="EMBL" id="KAK2823364.1"/>
    </source>
</evidence>
<feature type="region of interest" description="Disordered" evidence="1">
    <location>
        <begin position="1"/>
        <end position="78"/>
    </location>
</feature>
<feature type="compositionally biased region" description="Polar residues" evidence="1">
    <location>
        <begin position="18"/>
        <end position="38"/>
    </location>
</feature>
<evidence type="ECO:0000256" key="1">
    <source>
        <dbReference type="SAM" id="MobiDB-lite"/>
    </source>
</evidence>
<dbReference type="Proteomes" id="UP001187315">
    <property type="component" value="Unassembled WGS sequence"/>
</dbReference>
<evidence type="ECO:0000313" key="3">
    <source>
        <dbReference type="Proteomes" id="UP001187315"/>
    </source>
</evidence>
<feature type="compositionally biased region" description="Pro residues" evidence="1">
    <location>
        <begin position="53"/>
        <end position="63"/>
    </location>
</feature>
<reference evidence="2" key="1">
    <citation type="submission" date="2023-08" db="EMBL/GenBank/DDBJ databases">
        <title>Pelteobagrus vachellii genome.</title>
        <authorList>
            <person name="Liu H."/>
        </authorList>
    </citation>
    <scope>NUCLEOTIDE SEQUENCE</scope>
    <source>
        <strain evidence="2">PRFRI_2022a</strain>
        <tissue evidence="2">Muscle</tissue>
    </source>
</reference>
<feature type="region of interest" description="Disordered" evidence="1">
    <location>
        <begin position="176"/>
        <end position="204"/>
    </location>
</feature>
<dbReference type="AlphaFoldDB" id="A0AA88LSS4"/>
<protein>
    <submittedName>
        <fullName evidence="2">Uncharacterized protein</fullName>
    </submittedName>
</protein>
<name>A0AA88LSS4_TACVA</name>
<dbReference type="EMBL" id="JAVHJS010000021">
    <property type="protein sequence ID" value="KAK2823364.1"/>
    <property type="molecule type" value="Genomic_DNA"/>
</dbReference>
<feature type="compositionally biased region" description="Basic and acidic residues" evidence="1">
    <location>
        <begin position="1"/>
        <end position="12"/>
    </location>
</feature>
<proteinExistence type="predicted"/>
<keyword evidence="3" id="KW-1185">Reference proteome</keyword>
<accession>A0AA88LSS4</accession>
<organism evidence="2 3">
    <name type="scientific">Tachysurus vachellii</name>
    <name type="common">Darkbarbel catfish</name>
    <name type="synonym">Pelteobagrus vachellii</name>
    <dbReference type="NCBI Taxonomy" id="175792"/>
    <lineage>
        <taxon>Eukaryota</taxon>
        <taxon>Metazoa</taxon>
        <taxon>Chordata</taxon>
        <taxon>Craniata</taxon>
        <taxon>Vertebrata</taxon>
        <taxon>Euteleostomi</taxon>
        <taxon>Actinopterygii</taxon>
        <taxon>Neopterygii</taxon>
        <taxon>Teleostei</taxon>
        <taxon>Ostariophysi</taxon>
        <taxon>Siluriformes</taxon>
        <taxon>Bagridae</taxon>
        <taxon>Tachysurus</taxon>
    </lineage>
</organism>